<feature type="domain" description="Zinc-ribbon" evidence="2">
    <location>
        <begin position="172"/>
        <end position="192"/>
    </location>
</feature>
<gene>
    <name evidence="3" type="ORF">METZ01_LOCUS508833</name>
</gene>
<organism evidence="3">
    <name type="scientific">marine metagenome</name>
    <dbReference type="NCBI Taxonomy" id="408172"/>
    <lineage>
        <taxon>unclassified sequences</taxon>
        <taxon>metagenomes</taxon>
        <taxon>ecological metagenomes</taxon>
    </lineage>
</organism>
<dbReference type="PANTHER" id="PTHR34980">
    <property type="entry name" value="INNER MEMBRANE PROTEIN-RELATED-RELATED"/>
    <property type="match status" value="1"/>
</dbReference>
<evidence type="ECO:0000313" key="3">
    <source>
        <dbReference type="EMBL" id="SVE55979.1"/>
    </source>
</evidence>
<keyword evidence="1" id="KW-1133">Transmembrane helix</keyword>
<feature type="transmembrane region" description="Helical" evidence="1">
    <location>
        <begin position="81"/>
        <end position="100"/>
    </location>
</feature>
<evidence type="ECO:0000256" key="1">
    <source>
        <dbReference type="SAM" id="Phobius"/>
    </source>
</evidence>
<dbReference type="Pfam" id="PF13240">
    <property type="entry name" value="Zn_Ribbon_1"/>
    <property type="match status" value="1"/>
</dbReference>
<protein>
    <recommendedName>
        <fullName evidence="2">Zinc-ribbon domain-containing protein</fullName>
    </recommendedName>
</protein>
<dbReference type="InterPro" id="IPR026870">
    <property type="entry name" value="Zinc_ribbon_dom"/>
</dbReference>
<dbReference type="PANTHER" id="PTHR34980:SF2">
    <property type="entry name" value="INNER MEMBRANE PROTEIN YHAH-RELATED"/>
    <property type="match status" value="1"/>
</dbReference>
<dbReference type="AlphaFoldDB" id="A0A383EH61"/>
<sequence>SVFTLYLSVACRRGKTQQFGKGGHQIGFTQSISSGFRRYFDFNTRSSRSEFWWWQVFAVLVGLATIILDGLFFGWETMESSWSPLNTLATLTLFMPGLAVSVRRLHDVERSGWWILICLTIIGIIFPYLYWAVQPSGYGTNKYGPAPTAPFNSATSQSEECASSTQDRARSCGECGSELNSGDNFCPECGRAV</sequence>
<dbReference type="GO" id="GO:0005886">
    <property type="term" value="C:plasma membrane"/>
    <property type="evidence" value="ECO:0007669"/>
    <property type="project" value="TreeGrafter"/>
</dbReference>
<feature type="transmembrane region" description="Helical" evidence="1">
    <location>
        <begin position="51"/>
        <end position="75"/>
    </location>
</feature>
<feature type="transmembrane region" description="Helical" evidence="1">
    <location>
        <begin position="112"/>
        <end position="131"/>
    </location>
</feature>
<dbReference type="EMBL" id="UINC01225772">
    <property type="protein sequence ID" value="SVE55979.1"/>
    <property type="molecule type" value="Genomic_DNA"/>
</dbReference>
<keyword evidence="1" id="KW-0472">Membrane</keyword>
<name>A0A383EH61_9ZZZZ</name>
<dbReference type="InterPro" id="IPR008523">
    <property type="entry name" value="DUF805"/>
</dbReference>
<accession>A0A383EH61</accession>
<feature type="non-terminal residue" evidence="3">
    <location>
        <position position="1"/>
    </location>
</feature>
<dbReference type="Pfam" id="PF05656">
    <property type="entry name" value="DUF805"/>
    <property type="match status" value="1"/>
</dbReference>
<keyword evidence="1" id="KW-0812">Transmembrane</keyword>
<proteinExistence type="predicted"/>
<reference evidence="3" key="1">
    <citation type="submission" date="2018-05" db="EMBL/GenBank/DDBJ databases">
        <authorList>
            <person name="Lanie J.A."/>
            <person name="Ng W.-L."/>
            <person name="Kazmierczak K.M."/>
            <person name="Andrzejewski T.M."/>
            <person name="Davidsen T.M."/>
            <person name="Wayne K.J."/>
            <person name="Tettelin H."/>
            <person name="Glass J.I."/>
            <person name="Rusch D."/>
            <person name="Podicherti R."/>
            <person name="Tsui H.-C.T."/>
            <person name="Winkler M.E."/>
        </authorList>
    </citation>
    <scope>NUCLEOTIDE SEQUENCE</scope>
</reference>
<evidence type="ECO:0000259" key="2">
    <source>
        <dbReference type="Pfam" id="PF13240"/>
    </source>
</evidence>